<dbReference type="EMBL" id="AP023213">
    <property type="protein sequence ID" value="BCG45952.1"/>
    <property type="molecule type" value="Genomic_DNA"/>
</dbReference>
<dbReference type="InterPro" id="IPR011990">
    <property type="entry name" value="TPR-like_helical_dom_sf"/>
</dbReference>
<dbReference type="InterPro" id="IPR018392">
    <property type="entry name" value="LysM"/>
</dbReference>
<proteinExistence type="predicted"/>
<sequence>MTPRNLLIVTSLLALTVSGTVPCQGEEMLLYSPKPAAGEQAPADPKDGVLVQTVTVKRGDTLKDLSRKHIGVASWFPQVLVFNTIKNPDLIYPGDKLLVPVRPGKSTSEPAPASRRRSHRAAHHASHRGAPHAKHRAKITAGNARTVAMPVQAGEAESYSAARKAYLDRNYQRALELFSAFLKNFPRSGYAADASLYRADCYLHLSGE</sequence>
<feature type="domain" description="LysM" evidence="2">
    <location>
        <begin position="52"/>
        <end position="99"/>
    </location>
</feature>
<dbReference type="Pfam" id="PF01476">
    <property type="entry name" value="LysM"/>
    <property type="match status" value="1"/>
</dbReference>
<evidence type="ECO:0000259" key="2">
    <source>
        <dbReference type="PROSITE" id="PS51782"/>
    </source>
</evidence>
<reference evidence="3 4" key="1">
    <citation type="submission" date="2020-06" db="EMBL/GenBank/DDBJ databases">
        <title>Interaction of electrochemicaly active bacteria, Geobacter bremensis R4 on different carbon anode.</title>
        <authorList>
            <person name="Meng L."/>
            <person name="Yoshida N."/>
        </authorList>
    </citation>
    <scope>NUCLEOTIDE SEQUENCE [LARGE SCALE GENOMIC DNA]</scope>
    <source>
        <strain evidence="3 4">R4</strain>
    </source>
</reference>
<feature type="region of interest" description="Disordered" evidence="1">
    <location>
        <begin position="101"/>
        <end position="137"/>
    </location>
</feature>
<dbReference type="RefSeq" id="WP_185244254.1">
    <property type="nucleotide sequence ID" value="NZ_AP023213.1"/>
</dbReference>
<evidence type="ECO:0000256" key="1">
    <source>
        <dbReference type="SAM" id="MobiDB-lite"/>
    </source>
</evidence>
<dbReference type="CDD" id="cd00118">
    <property type="entry name" value="LysM"/>
    <property type="match status" value="1"/>
</dbReference>
<dbReference type="InterPro" id="IPR052196">
    <property type="entry name" value="Bact_Kbp"/>
</dbReference>
<dbReference type="AlphaFoldDB" id="A0A6S6LVK8"/>
<evidence type="ECO:0000313" key="4">
    <source>
        <dbReference type="Proteomes" id="UP000515472"/>
    </source>
</evidence>
<dbReference type="SMART" id="SM00257">
    <property type="entry name" value="LysM"/>
    <property type="match status" value="1"/>
</dbReference>
<dbReference type="PROSITE" id="PS51782">
    <property type="entry name" value="LYSM"/>
    <property type="match status" value="1"/>
</dbReference>
<dbReference type="PANTHER" id="PTHR34700:SF4">
    <property type="entry name" value="PHAGE-LIKE ELEMENT PBSX PROTEIN XKDP"/>
    <property type="match status" value="1"/>
</dbReference>
<name>A0A6S6LVK8_9BACT</name>
<feature type="compositionally biased region" description="Basic residues" evidence="1">
    <location>
        <begin position="114"/>
        <end position="137"/>
    </location>
</feature>
<dbReference type="SUPFAM" id="SSF54106">
    <property type="entry name" value="LysM domain"/>
    <property type="match status" value="1"/>
</dbReference>
<evidence type="ECO:0000313" key="3">
    <source>
        <dbReference type="EMBL" id="BCG45952.1"/>
    </source>
</evidence>
<dbReference type="Proteomes" id="UP000515472">
    <property type="component" value="Chromosome"/>
</dbReference>
<protein>
    <submittedName>
        <fullName evidence="3">Peptidoglycan-binding LysM</fullName>
    </submittedName>
</protein>
<dbReference type="InterPro" id="IPR036779">
    <property type="entry name" value="LysM_dom_sf"/>
</dbReference>
<dbReference type="Gene3D" id="3.10.350.10">
    <property type="entry name" value="LysM domain"/>
    <property type="match status" value="1"/>
</dbReference>
<dbReference type="Gene3D" id="1.25.40.10">
    <property type="entry name" value="Tetratricopeptide repeat domain"/>
    <property type="match status" value="1"/>
</dbReference>
<dbReference type="PANTHER" id="PTHR34700">
    <property type="entry name" value="POTASSIUM BINDING PROTEIN KBP"/>
    <property type="match status" value="1"/>
</dbReference>
<gene>
    <name evidence="3" type="ORF">GEOBRER4_n0727</name>
</gene>
<keyword evidence="4" id="KW-1185">Reference proteome</keyword>
<accession>A0A6S6LVK8</accession>
<dbReference type="KEGG" id="gbn:GEOBRER4_07020"/>
<organism evidence="3 4">
    <name type="scientific">Citrifermentans bremense</name>
    <dbReference type="NCBI Taxonomy" id="60035"/>
    <lineage>
        <taxon>Bacteria</taxon>
        <taxon>Pseudomonadati</taxon>
        <taxon>Thermodesulfobacteriota</taxon>
        <taxon>Desulfuromonadia</taxon>
        <taxon>Geobacterales</taxon>
        <taxon>Geobacteraceae</taxon>
        <taxon>Citrifermentans</taxon>
    </lineage>
</organism>